<feature type="domain" description="Polysaccharide pyruvyl transferase" evidence="1">
    <location>
        <begin position="44"/>
        <end position="360"/>
    </location>
</feature>
<name>A0A1H4XRF5_TSUTY</name>
<dbReference type="Pfam" id="PF04230">
    <property type="entry name" value="PS_pyruv_trans"/>
    <property type="match status" value="1"/>
</dbReference>
<gene>
    <name evidence="2" type="ORF">SAMN04489793_3893</name>
</gene>
<dbReference type="EMBL" id="FNSA01000003">
    <property type="protein sequence ID" value="SED07304.1"/>
    <property type="molecule type" value="Genomic_DNA"/>
</dbReference>
<reference evidence="3" key="1">
    <citation type="submission" date="2016-10" db="EMBL/GenBank/DDBJ databases">
        <authorList>
            <person name="Varghese N."/>
            <person name="Submissions S."/>
        </authorList>
    </citation>
    <scope>NUCLEOTIDE SEQUENCE [LARGE SCALE GENOMIC DNA]</scope>
    <source>
        <strain evidence="3">DSM 44234</strain>
    </source>
</reference>
<proteinExistence type="predicted"/>
<keyword evidence="3" id="KW-1185">Reference proteome</keyword>
<keyword evidence="2" id="KW-0808">Transferase</keyword>
<sequence length="431" mass="45399">MAELARIARLDGAARRAVGAAERLLGGLGRGEIVYLIGVAGHPNLGDELVLRIWLRHLARVRPTATVVVDVAHVGEAALLFAGDHPRAVFVDTLWRLARAADENPDLRSGTAAQDWVAGAATDMRIAPGLAEGVDHLLRAASIHVIGGGYVNRQWPQWFPVISAVAAVARRTGTPAYASGLGLLPLPEAADLERFLGDAAAFAVFDVRDRPSFEALRGVPGASFTGDDVWLGLDTAAGRPGIGRGFGRAPAVPALPGEVVLCMQEDLSEGFVRGGLSGAPALAALARDVLDAWDVPGDRVTVVEGIPGHDYTVPKLLGDRIDGARIIPFLDVWRTGLPVGEGRTWISSRFHPHLLAAAAGDSGVAVVPKREYYDIKHGSLIDAGSRWTVVDDAAPLPARPDAGGFPEADRRANVARKAALAETLYPRGGRG</sequence>
<dbReference type="STRING" id="57704.SAMN04489793_3893"/>
<evidence type="ECO:0000313" key="2">
    <source>
        <dbReference type="EMBL" id="SED07304.1"/>
    </source>
</evidence>
<evidence type="ECO:0000313" key="3">
    <source>
        <dbReference type="Proteomes" id="UP000182241"/>
    </source>
</evidence>
<dbReference type="InterPro" id="IPR007345">
    <property type="entry name" value="Polysacch_pyruvyl_Trfase"/>
</dbReference>
<dbReference type="AlphaFoldDB" id="A0A1H4XRF5"/>
<dbReference type="GO" id="GO:0016740">
    <property type="term" value="F:transferase activity"/>
    <property type="evidence" value="ECO:0007669"/>
    <property type="project" value="UniProtKB-KW"/>
</dbReference>
<dbReference type="Proteomes" id="UP000182241">
    <property type="component" value="Unassembled WGS sequence"/>
</dbReference>
<protein>
    <submittedName>
        <fullName evidence="2">Polysaccharide pyruvyl transferase</fullName>
    </submittedName>
</protein>
<organism evidence="2 3">
    <name type="scientific">Tsukamurella tyrosinosolvens</name>
    <dbReference type="NCBI Taxonomy" id="57704"/>
    <lineage>
        <taxon>Bacteria</taxon>
        <taxon>Bacillati</taxon>
        <taxon>Actinomycetota</taxon>
        <taxon>Actinomycetes</taxon>
        <taxon>Mycobacteriales</taxon>
        <taxon>Tsukamurellaceae</taxon>
        <taxon>Tsukamurella</taxon>
    </lineage>
</organism>
<evidence type="ECO:0000259" key="1">
    <source>
        <dbReference type="Pfam" id="PF04230"/>
    </source>
</evidence>
<accession>A0A1H4XRF5</accession>